<evidence type="ECO:0000313" key="3">
    <source>
        <dbReference type="Proteomes" id="UP000789405"/>
    </source>
</evidence>
<organism evidence="2 3">
    <name type="scientific">Dentiscutata erythropus</name>
    <dbReference type="NCBI Taxonomy" id="1348616"/>
    <lineage>
        <taxon>Eukaryota</taxon>
        <taxon>Fungi</taxon>
        <taxon>Fungi incertae sedis</taxon>
        <taxon>Mucoromycota</taxon>
        <taxon>Glomeromycotina</taxon>
        <taxon>Glomeromycetes</taxon>
        <taxon>Diversisporales</taxon>
        <taxon>Gigasporaceae</taxon>
        <taxon>Dentiscutata</taxon>
    </lineage>
</organism>
<dbReference type="OrthoDB" id="2460750at2759"/>
<evidence type="ECO:0000256" key="1">
    <source>
        <dbReference type="SAM" id="MobiDB-lite"/>
    </source>
</evidence>
<keyword evidence="3" id="KW-1185">Reference proteome</keyword>
<accession>A0A9N9EPW6</accession>
<feature type="region of interest" description="Disordered" evidence="1">
    <location>
        <begin position="1"/>
        <end position="26"/>
    </location>
</feature>
<feature type="compositionally biased region" description="Basic and acidic residues" evidence="1">
    <location>
        <begin position="70"/>
        <end position="86"/>
    </location>
</feature>
<dbReference type="Proteomes" id="UP000789405">
    <property type="component" value="Unassembled WGS sequence"/>
</dbReference>
<gene>
    <name evidence="2" type="ORF">DERYTH_LOCUS12247</name>
</gene>
<feature type="region of interest" description="Disordered" evidence="1">
    <location>
        <begin position="64"/>
        <end position="86"/>
    </location>
</feature>
<proteinExistence type="predicted"/>
<feature type="compositionally biased region" description="Basic and acidic residues" evidence="1">
    <location>
        <begin position="10"/>
        <end position="19"/>
    </location>
</feature>
<evidence type="ECO:0000313" key="2">
    <source>
        <dbReference type="EMBL" id="CAG8688991.1"/>
    </source>
</evidence>
<sequence length="510" mass="58347">MNIRYQKPLTPDDKPETRSRVGKKQMKPRQNILRLKKKTLKDAGLSKDLCETSHKNNIKIRYQKLLTPDNKPETRSRDRKKPEFKTQMEPHLNILKFKKKTSEIKKKHQIETCSNLDQEQKDTIDSSSQTSNTAITLSKLVQEKDMMDLSPQPSNIENILPNFEQDEQKNRMDLSPQPSNVNITLSNYGQEAQNLMDLSPQPSNVDTTLSNRGQEEQDLMDLYPRSLNTDTTLSNHSQEEQDLMVLSPRPLNTETTLPNFKQEGQEHVMNLPLQPSNVDSFLQVLLFNLGQEDIMNQFFQSNLAQEEDIMGLSLQPSNTENILPNFEQEEQKNGMDLSPQPSNIDTTLSNRGQEEQDLMVLSSRPLNVDTTLLNFEQEGQEHVMDFPFQPSNVNSFFQFPLFNLGQEDIMNQFSQSSNASQSSNTKTTSFNLSVSTKLTYSSLADESREFEPAIPGTFCNDEFCIPPLQDKASFDPSYLYFEKNCEGCQQFMSEDNSNVIASTTAFQIKF</sequence>
<dbReference type="EMBL" id="CAJVPY010007933">
    <property type="protein sequence ID" value="CAG8688991.1"/>
    <property type="molecule type" value="Genomic_DNA"/>
</dbReference>
<comment type="caution">
    <text evidence="2">The sequence shown here is derived from an EMBL/GenBank/DDBJ whole genome shotgun (WGS) entry which is preliminary data.</text>
</comment>
<protein>
    <submittedName>
        <fullName evidence="2">14835_t:CDS:1</fullName>
    </submittedName>
</protein>
<dbReference type="AlphaFoldDB" id="A0A9N9EPW6"/>
<name>A0A9N9EPW6_9GLOM</name>
<reference evidence="2" key="1">
    <citation type="submission" date="2021-06" db="EMBL/GenBank/DDBJ databases">
        <authorList>
            <person name="Kallberg Y."/>
            <person name="Tangrot J."/>
            <person name="Rosling A."/>
        </authorList>
    </citation>
    <scope>NUCLEOTIDE SEQUENCE</scope>
    <source>
        <strain evidence="2">MA453B</strain>
    </source>
</reference>